<sequence length="70" mass="7856">MPGGFQILETSEALAFGTDMVSVIVEPLVHTWRQSLLSLADWCQHASCSFILFERKLLRLLSTMVLFSLA</sequence>
<accession>A0AAD7Q498</accession>
<dbReference type="EMBL" id="JARAOO010000003">
    <property type="protein sequence ID" value="KAJ7974459.1"/>
    <property type="molecule type" value="Genomic_DNA"/>
</dbReference>
<dbReference type="KEGG" id="qsa:O6P43_004527"/>
<proteinExistence type="predicted"/>
<organism evidence="1 2">
    <name type="scientific">Quillaja saponaria</name>
    <name type="common">Soap bark tree</name>
    <dbReference type="NCBI Taxonomy" id="32244"/>
    <lineage>
        <taxon>Eukaryota</taxon>
        <taxon>Viridiplantae</taxon>
        <taxon>Streptophyta</taxon>
        <taxon>Embryophyta</taxon>
        <taxon>Tracheophyta</taxon>
        <taxon>Spermatophyta</taxon>
        <taxon>Magnoliopsida</taxon>
        <taxon>eudicotyledons</taxon>
        <taxon>Gunneridae</taxon>
        <taxon>Pentapetalae</taxon>
        <taxon>rosids</taxon>
        <taxon>fabids</taxon>
        <taxon>Fabales</taxon>
        <taxon>Quillajaceae</taxon>
        <taxon>Quillaja</taxon>
    </lineage>
</organism>
<evidence type="ECO:0000313" key="1">
    <source>
        <dbReference type="EMBL" id="KAJ7974459.1"/>
    </source>
</evidence>
<dbReference type="Proteomes" id="UP001163823">
    <property type="component" value="Chromosome 3"/>
</dbReference>
<reference evidence="1" key="1">
    <citation type="journal article" date="2023" name="Science">
        <title>Elucidation of the pathway for biosynthesis of saponin adjuvants from the soapbark tree.</title>
        <authorList>
            <person name="Reed J."/>
            <person name="Orme A."/>
            <person name="El-Demerdash A."/>
            <person name="Owen C."/>
            <person name="Martin L.B.B."/>
            <person name="Misra R.C."/>
            <person name="Kikuchi S."/>
            <person name="Rejzek M."/>
            <person name="Martin A.C."/>
            <person name="Harkess A."/>
            <person name="Leebens-Mack J."/>
            <person name="Louveau T."/>
            <person name="Stephenson M.J."/>
            <person name="Osbourn A."/>
        </authorList>
    </citation>
    <scope>NUCLEOTIDE SEQUENCE</scope>
    <source>
        <strain evidence="1">S10</strain>
    </source>
</reference>
<keyword evidence="2" id="KW-1185">Reference proteome</keyword>
<name>A0AAD7Q498_QUISA</name>
<dbReference type="AlphaFoldDB" id="A0AAD7Q498"/>
<comment type="caution">
    <text evidence="1">The sequence shown here is derived from an EMBL/GenBank/DDBJ whole genome shotgun (WGS) entry which is preliminary data.</text>
</comment>
<protein>
    <submittedName>
        <fullName evidence="1">Uncharacterized protein</fullName>
    </submittedName>
</protein>
<gene>
    <name evidence="1" type="ORF">O6P43_004527</name>
</gene>
<evidence type="ECO:0000313" key="2">
    <source>
        <dbReference type="Proteomes" id="UP001163823"/>
    </source>
</evidence>